<evidence type="ECO:0000256" key="4">
    <source>
        <dbReference type="ARBA" id="ARBA00012086"/>
    </source>
</evidence>
<feature type="active site" description="Proton donor/acceptor" evidence="12">
    <location>
        <position position="140"/>
    </location>
</feature>
<comment type="similarity">
    <text evidence="3 12 13">Belongs to the DapA family.</text>
</comment>
<organism evidence="14 15">
    <name type="scientific">Paenibacillus dokdonensis</name>
    <dbReference type="NCBI Taxonomy" id="2567944"/>
    <lineage>
        <taxon>Bacteria</taxon>
        <taxon>Bacillati</taxon>
        <taxon>Bacillota</taxon>
        <taxon>Bacilli</taxon>
        <taxon>Bacillales</taxon>
        <taxon>Paenibacillaceae</taxon>
        <taxon>Paenibacillus</taxon>
    </lineage>
</organism>
<evidence type="ECO:0000256" key="6">
    <source>
        <dbReference type="ARBA" id="ARBA00022605"/>
    </source>
</evidence>
<dbReference type="PROSITE" id="PS00665">
    <property type="entry name" value="DHDPS_1"/>
    <property type="match status" value="1"/>
</dbReference>
<comment type="catalytic activity">
    <reaction evidence="11 12">
        <text>L-aspartate 4-semialdehyde + pyruvate = (2S,4S)-4-hydroxy-2,3,4,5-tetrahydrodipicolinate + H2O + H(+)</text>
        <dbReference type="Rhea" id="RHEA:34171"/>
        <dbReference type="ChEBI" id="CHEBI:15361"/>
        <dbReference type="ChEBI" id="CHEBI:15377"/>
        <dbReference type="ChEBI" id="CHEBI:15378"/>
        <dbReference type="ChEBI" id="CHEBI:67139"/>
        <dbReference type="ChEBI" id="CHEBI:537519"/>
        <dbReference type="EC" id="4.3.3.7"/>
    </reaction>
</comment>
<feature type="binding site" evidence="12">
    <location>
        <position position="50"/>
    </location>
    <ligand>
        <name>pyruvate</name>
        <dbReference type="ChEBI" id="CHEBI:15361"/>
    </ligand>
</feature>
<sequence length="297" mass="32321">MMERQDVQGIFVPLITPFSLDGELDLASYRNYVDNLLSHDIQGLVINGTTGEAPTVRWEEVIQLTKSTQAFLKSKKPSVPVVVGTGTNDTASSVQRTEMAAEIGADAVLVVVPYYSKPSQQGIIEHFRRVAQVGVPVIAYEIPSRTGVSLSMDTARRILDMNGVIGIKDSSDRLELVSELARSGSGPVLCGDDLQFHAKLSQGASGGMLASANVNTQAFIDVYHLFRSGDVIAAQQSFDRVTPLIRKLFQESNPAPLKWILASQGLIASDQLRLPMTSISMELEAELERLLPSFMQS</sequence>
<evidence type="ECO:0000256" key="13">
    <source>
        <dbReference type="PIRNR" id="PIRNR001365"/>
    </source>
</evidence>
<evidence type="ECO:0000256" key="7">
    <source>
        <dbReference type="ARBA" id="ARBA00022915"/>
    </source>
</evidence>
<evidence type="ECO:0000256" key="10">
    <source>
        <dbReference type="ARBA" id="ARBA00023270"/>
    </source>
</evidence>
<dbReference type="PIRSF" id="PIRSF001365">
    <property type="entry name" value="DHDPS"/>
    <property type="match status" value="1"/>
</dbReference>
<comment type="caution">
    <text evidence="12">Was originally thought to be a dihydrodipicolinate synthase (DHDPS), catalyzing the condensation of (S)-aspartate-beta-semialdehyde [(S)-ASA] and pyruvate to dihydrodipicolinate (DHDP). However, it was shown in E.coli that the product of the enzymatic reaction is not dihydrodipicolinate but in fact (4S)-4-hydroxy-2,3,4,5-tetrahydro-(2S)-dipicolinic acid (HTPA), and that the consecutive dehydration reaction leading to DHDP is not spontaneous but catalyzed by DapB.</text>
</comment>
<feature type="site" description="Part of a proton relay during catalysis" evidence="12">
    <location>
        <position position="49"/>
    </location>
</feature>
<comment type="subunit">
    <text evidence="12">Homotetramer; dimer of dimers.</text>
</comment>
<dbReference type="EC" id="4.3.3.7" evidence="4 12"/>
<keyword evidence="9 12" id="KW-0456">Lyase</keyword>
<dbReference type="Proteomes" id="UP001344632">
    <property type="component" value="Unassembled WGS sequence"/>
</dbReference>
<dbReference type="InterPro" id="IPR002220">
    <property type="entry name" value="DapA-like"/>
</dbReference>
<evidence type="ECO:0000256" key="12">
    <source>
        <dbReference type="HAMAP-Rule" id="MF_00418"/>
    </source>
</evidence>
<evidence type="ECO:0000256" key="3">
    <source>
        <dbReference type="ARBA" id="ARBA00007592"/>
    </source>
</evidence>
<dbReference type="CDD" id="cd00950">
    <property type="entry name" value="DHDPS"/>
    <property type="match status" value="1"/>
</dbReference>
<evidence type="ECO:0000256" key="11">
    <source>
        <dbReference type="ARBA" id="ARBA00047836"/>
    </source>
</evidence>
<dbReference type="PRINTS" id="PR00146">
    <property type="entry name" value="DHPICSNTHASE"/>
</dbReference>
<protein>
    <recommendedName>
        <fullName evidence="4 12">4-hydroxy-tetrahydrodipicolinate synthase</fullName>
        <shortName evidence="12">HTPA synthase</shortName>
        <ecNumber evidence="4 12">4.3.3.7</ecNumber>
    </recommendedName>
</protein>
<evidence type="ECO:0000256" key="5">
    <source>
        <dbReference type="ARBA" id="ARBA00022490"/>
    </source>
</evidence>
<dbReference type="PANTHER" id="PTHR12128">
    <property type="entry name" value="DIHYDRODIPICOLINATE SYNTHASE"/>
    <property type="match status" value="1"/>
</dbReference>
<comment type="subcellular location">
    <subcellularLocation>
        <location evidence="12">Cytoplasm</location>
    </subcellularLocation>
</comment>
<keyword evidence="10 12" id="KW-0704">Schiff base</keyword>
<dbReference type="InterPro" id="IPR013785">
    <property type="entry name" value="Aldolase_TIM"/>
</dbReference>
<keyword evidence="15" id="KW-1185">Reference proteome</keyword>
<keyword evidence="7 12" id="KW-0220">Diaminopimelate biosynthesis</keyword>
<evidence type="ECO:0000256" key="8">
    <source>
        <dbReference type="ARBA" id="ARBA00023154"/>
    </source>
</evidence>
<comment type="pathway">
    <text evidence="2 12">Amino-acid biosynthesis; L-lysine biosynthesis via DAP pathway; (S)-tetrahydrodipicolinate from L-aspartate: step 3/4.</text>
</comment>
<comment type="caution">
    <text evidence="12">Lacks conserved residue(s) required for the propagation of feature annotation.</text>
</comment>
<dbReference type="SMART" id="SM01130">
    <property type="entry name" value="DHDPS"/>
    <property type="match status" value="1"/>
</dbReference>
<dbReference type="Gene3D" id="3.20.20.70">
    <property type="entry name" value="Aldolase class I"/>
    <property type="match status" value="1"/>
</dbReference>
<evidence type="ECO:0000256" key="9">
    <source>
        <dbReference type="ARBA" id="ARBA00023239"/>
    </source>
</evidence>
<evidence type="ECO:0000313" key="15">
    <source>
        <dbReference type="Proteomes" id="UP001344632"/>
    </source>
</evidence>
<keyword evidence="6 12" id="KW-0028">Amino-acid biosynthesis</keyword>
<gene>
    <name evidence="12 14" type="primary">dapA</name>
    <name evidence="14" type="ORF">P4H66_21250</name>
</gene>
<dbReference type="EMBL" id="JARLKZ010000016">
    <property type="protein sequence ID" value="MEC0242338.1"/>
    <property type="molecule type" value="Genomic_DNA"/>
</dbReference>
<comment type="function">
    <text evidence="1 12">Catalyzes the condensation of (S)-aspartate-beta-semialdehyde [(S)-ASA] and pyruvate to 4-hydroxy-tetrahydrodipicolinate (HTPA).</text>
</comment>
<reference evidence="14 15" key="1">
    <citation type="submission" date="2023-03" db="EMBL/GenBank/DDBJ databases">
        <title>Bacillus Genome Sequencing.</title>
        <authorList>
            <person name="Dunlap C."/>
        </authorList>
    </citation>
    <scope>NUCLEOTIDE SEQUENCE [LARGE SCALE GENOMIC DNA]</scope>
    <source>
        <strain evidence="14 15">BD-525</strain>
    </source>
</reference>
<evidence type="ECO:0000313" key="14">
    <source>
        <dbReference type="EMBL" id="MEC0242338.1"/>
    </source>
</evidence>
<dbReference type="InterPro" id="IPR020624">
    <property type="entry name" value="Schiff_base-form_aldolases_CS"/>
</dbReference>
<dbReference type="PANTHER" id="PTHR12128:SF66">
    <property type="entry name" value="4-HYDROXY-2-OXOGLUTARATE ALDOLASE, MITOCHONDRIAL"/>
    <property type="match status" value="1"/>
</dbReference>
<evidence type="ECO:0000256" key="2">
    <source>
        <dbReference type="ARBA" id="ARBA00005120"/>
    </source>
</evidence>
<accession>A0ABU6GSE5</accession>
<dbReference type="RefSeq" id="WP_326090110.1">
    <property type="nucleotide sequence ID" value="NZ_JARLKZ010000016.1"/>
</dbReference>
<feature type="active site" description="Schiff-base intermediate with substrate" evidence="12">
    <location>
        <position position="168"/>
    </location>
</feature>
<dbReference type="GO" id="GO:0008840">
    <property type="term" value="F:4-hydroxy-tetrahydrodipicolinate synthase activity"/>
    <property type="evidence" value="ECO:0007669"/>
    <property type="project" value="UniProtKB-EC"/>
</dbReference>
<name>A0ABU6GSE5_9BACL</name>
<proteinExistence type="inferred from homology"/>
<comment type="caution">
    <text evidence="14">The sequence shown here is derived from an EMBL/GenBank/DDBJ whole genome shotgun (WGS) entry which is preliminary data.</text>
</comment>
<dbReference type="HAMAP" id="MF_00418">
    <property type="entry name" value="DapA"/>
    <property type="match status" value="1"/>
</dbReference>
<dbReference type="SUPFAM" id="SSF51569">
    <property type="entry name" value="Aldolase"/>
    <property type="match status" value="1"/>
</dbReference>
<keyword evidence="5 12" id="KW-0963">Cytoplasm</keyword>
<dbReference type="InterPro" id="IPR005263">
    <property type="entry name" value="DapA"/>
</dbReference>
<keyword evidence="8 12" id="KW-0457">Lysine biosynthesis</keyword>
<evidence type="ECO:0000256" key="1">
    <source>
        <dbReference type="ARBA" id="ARBA00003294"/>
    </source>
</evidence>
<feature type="site" description="Part of a proton relay during catalysis" evidence="12">
    <location>
        <position position="115"/>
    </location>
</feature>
<dbReference type="Pfam" id="PF00701">
    <property type="entry name" value="DHDPS"/>
    <property type="match status" value="1"/>
</dbReference>
<dbReference type="NCBIfam" id="TIGR00674">
    <property type="entry name" value="dapA"/>
    <property type="match status" value="1"/>
</dbReference>